<organism evidence="1 2">
    <name type="scientific">Mycolicibacterium sediminis</name>
    <dbReference type="NCBI Taxonomy" id="1286180"/>
    <lineage>
        <taxon>Bacteria</taxon>
        <taxon>Bacillati</taxon>
        <taxon>Actinomycetota</taxon>
        <taxon>Actinomycetes</taxon>
        <taxon>Mycobacteriales</taxon>
        <taxon>Mycobacteriaceae</taxon>
        <taxon>Mycolicibacterium</taxon>
    </lineage>
</organism>
<dbReference type="EMBL" id="AP022588">
    <property type="protein sequence ID" value="BBY28623.1"/>
    <property type="molecule type" value="Genomic_DNA"/>
</dbReference>
<dbReference type="RefSeq" id="WP_246231143.1">
    <property type="nucleotide sequence ID" value="NZ_AP022588.1"/>
</dbReference>
<dbReference type="KEGG" id="msei:MSEDJ_27190"/>
<dbReference type="Gene3D" id="2.160.10.10">
    <property type="entry name" value="Hexapeptide repeat proteins"/>
    <property type="match status" value="1"/>
</dbReference>
<dbReference type="AlphaFoldDB" id="A0A7I7QQG4"/>
<dbReference type="SUPFAM" id="SSF51161">
    <property type="entry name" value="Trimeric LpxA-like enzymes"/>
    <property type="match status" value="1"/>
</dbReference>
<evidence type="ECO:0000313" key="2">
    <source>
        <dbReference type="Proteomes" id="UP000467193"/>
    </source>
</evidence>
<keyword evidence="2" id="KW-1185">Reference proteome</keyword>
<gene>
    <name evidence="1" type="ORF">MSEDJ_27190</name>
</gene>
<reference evidence="1 2" key="1">
    <citation type="journal article" date="2019" name="Emerg. Microbes Infect.">
        <title>Comprehensive subspecies identification of 175 nontuberculous mycobacteria species based on 7547 genomic profiles.</title>
        <authorList>
            <person name="Matsumoto Y."/>
            <person name="Kinjo T."/>
            <person name="Motooka D."/>
            <person name="Nabeya D."/>
            <person name="Jung N."/>
            <person name="Uechi K."/>
            <person name="Horii T."/>
            <person name="Iida T."/>
            <person name="Fujita J."/>
            <person name="Nakamura S."/>
        </authorList>
    </citation>
    <scope>NUCLEOTIDE SEQUENCE [LARGE SCALE GENOMIC DNA]</scope>
    <source>
        <strain evidence="1 2">JCM 17899</strain>
    </source>
</reference>
<name>A0A7I7QQG4_9MYCO</name>
<accession>A0A7I7QQG4</accession>
<sequence length="242" mass="27060">MTNHHLPNVRPNKWLSLLLWMLPNSDIKTWALRRLGNQIGRDVSLGPSIVIGCGRFTIGDESAIATFNVFRNLSTVDVGAKAFIGNFNQFTAAADYQLFSPLVGKFIMGDLSTVTNRHYFDCSGQVILRARAGIGGIRSIFQSHEIDLMENRTKVGRIVLGENAMTGTGCTLLMDSELPPRSVLAARSLLTKAKRREDLPESGLYAGVPARFIREVTDFEWWDRDSYNTPVMEFDDAKFQLD</sequence>
<dbReference type="InterPro" id="IPR011004">
    <property type="entry name" value="Trimer_LpxA-like_sf"/>
</dbReference>
<evidence type="ECO:0000313" key="1">
    <source>
        <dbReference type="EMBL" id="BBY28623.1"/>
    </source>
</evidence>
<proteinExistence type="predicted"/>
<evidence type="ECO:0008006" key="3">
    <source>
        <dbReference type="Google" id="ProtNLM"/>
    </source>
</evidence>
<dbReference type="Proteomes" id="UP000467193">
    <property type="component" value="Chromosome"/>
</dbReference>
<protein>
    <recommendedName>
        <fullName evidence="3">Acetyltransferase</fullName>
    </recommendedName>
</protein>